<evidence type="ECO:0000313" key="7">
    <source>
        <dbReference type="EMBL" id="KRG74411.1"/>
    </source>
</evidence>
<organism evidence="7 8">
    <name type="scientific">Stenotrophomonas ginsengisoli</name>
    <dbReference type="NCBI Taxonomy" id="336566"/>
    <lineage>
        <taxon>Bacteria</taxon>
        <taxon>Pseudomonadati</taxon>
        <taxon>Pseudomonadota</taxon>
        <taxon>Gammaproteobacteria</taxon>
        <taxon>Lysobacterales</taxon>
        <taxon>Lysobacteraceae</taxon>
        <taxon>Stenotrophomonas</taxon>
    </lineage>
</organism>
<dbReference type="AlphaFoldDB" id="A0A0R0CYY7"/>
<dbReference type="PROSITE" id="PS51208">
    <property type="entry name" value="AUTOTRANSPORTER"/>
    <property type="match status" value="1"/>
</dbReference>
<dbReference type="InterPro" id="IPR051058">
    <property type="entry name" value="GDSL_Est/Lipase"/>
</dbReference>
<accession>A0A0R0CYY7</accession>
<comment type="similarity">
    <text evidence="1">Belongs to the 'GDSL' lipolytic enzyme family.</text>
</comment>
<dbReference type="OrthoDB" id="5292073at2"/>
<protein>
    <submittedName>
        <fullName evidence="7">Esterase</fullName>
    </submittedName>
</protein>
<dbReference type="PIRSF" id="PIRSF037375">
    <property type="entry name" value="Autotrns_EstA"/>
    <property type="match status" value="1"/>
</dbReference>
<evidence type="ECO:0000313" key="8">
    <source>
        <dbReference type="Proteomes" id="UP000050956"/>
    </source>
</evidence>
<feature type="domain" description="Autotransporter" evidence="6">
    <location>
        <begin position="334"/>
        <end position="606"/>
    </location>
</feature>
<dbReference type="SMART" id="SM00869">
    <property type="entry name" value="Autotransporter"/>
    <property type="match status" value="1"/>
</dbReference>
<evidence type="ECO:0000256" key="5">
    <source>
        <dbReference type="SAM" id="SignalP"/>
    </source>
</evidence>
<keyword evidence="2 5" id="KW-0732">Signal</keyword>
<feature type="active site" evidence="4">
    <location>
        <position position="286"/>
    </location>
</feature>
<name>A0A0R0CYY7_9GAMM</name>
<dbReference type="InterPro" id="IPR005546">
    <property type="entry name" value="Autotransporte_beta"/>
</dbReference>
<dbReference type="SUPFAM" id="SSF103515">
    <property type="entry name" value="Autotransporter"/>
    <property type="match status" value="1"/>
</dbReference>
<dbReference type="PANTHER" id="PTHR45648:SF22">
    <property type="entry name" value="GDSL LIPASE_ACYLHYDROLASE FAMILY PROTEIN (AFU_ORTHOLOGUE AFUA_4G14700)"/>
    <property type="match status" value="1"/>
</dbReference>
<gene>
    <name evidence="7" type="ORF">ABB30_14000</name>
</gene>
<dbReference type="Gene3D" id="3.40.50.1110">
    <property type="entry name" value="SGNH hydrolase"/>
    <property type="match status" value="1"/>
</dbReference>
<sequence>MSILQPRLLRGALAVALAAAVAPAMAQSPFSSTVFFGDSLTDSGHFRPVLTQINPAAGVAGRFTTNPGYVWAEYLAKHYGTNAIANGNGQGGDNYAVGGARVAVDSVGALGATPALTTQLQTYLGANGGKADANALYTVWGGANDLFAIAAGAPVQETIAQAVGGQVGMVGALKLAGAQYVLVPTLPDIGLTPSSVAGGPLAMAQGTALANAYNQALFGGLAAQGLSVIPADTFTLLQEVVANPGLYGFANATGMACTSGQSISCVPAEFATPDAANSYVFADGVHPSSRTHQILAEYITSVIDAPRQQQVLGRSAQASGRARVEQVAGHLAPDQAEGTQWWGGLRADMQRYGHGDTFDGIAPAGLFGVDWVREGHALGLFAGYDRMDADFGNSAGDFTLGQATFGGFVSFNDGPAWANAQLSYSWLDYEVNRQVNLGPAKRVHAGDTKGESLTAAFQAGWEFGGDNALRHGPLLGMTWQDISIDGYAEAGGGSTALSYADQDANSLVGRLGWQLRIVGDRVQPYARLTWDHEFEKAEQASATLQSLPVAGSYSVPGLNLDRDWGTAVLGSRLQLGSLEANVGLSSTFAVSGQSDISAFATIGGRF</sequence>
<evidence type="ECO:0000256" key="1">
    <source>
        <dbReference type="ARBA" id="ARBA00008668"/>
    </source>
</evidence>
<dbReference type="InterPro" id="IPR036514">
    <property type="entry name" value="SGNH_hydro_sf"/>
</dbReference>
<feature type="active site" description="Nucleophile" evidence="4">
    <location>
        <position position="39"/>
    </location>
</feature>
<dbReference type="Proteomes" id="UP000050956">
    <property type="component" value="Unassembled WGS sequence"/>
</dbReference>
<dbReference type="InterPro" id="IPR036709">
    <property type="entry name" value="Autotransporte_beta_dom_sf"/>
</dbReference>
<evidence type="ECO:0000259" key="6">
    <source>
        <dbReference type="PROSITE" id="PS51208"/>
    </source>
</evidence>
<dbReference type="CDD" id="cd01847">
    <property type="entry name" value="Triacylglycerol_lipase_like"/>
    <property type="match status" value="1"/>
</dbReference>
<keyword evidence="3" id="KW-0378">Hydrolase</keyword>
<evidence type="ECO:0000256" key="4">
    <source>
        <dbReference type="PIRSR" id="PIRSR037375-1"/>
    </source>
</evidence>
<dbReference type="SUPFAM" id="SSF52266">
    <property type="entry name" value="SGNH hydrolase"/>
    <property type="match status" value="1"/>
</dbReference>
<evidence type="ECO:0000256" key="3">
    <source>
        <dbReference type="ARBA" id="ARBA00022801"/>
    </source>
</evidence>
<dbReference type="InterPro" id="IPR017186">
    <property type="entry name" value="Lipase_autotranspt_EstA"/>
</dbReference>
<dbReference type="PATRIC" id="fig|336566.3.peg.2368"/>
<dbReference type="EMBL" id="LDJM01000043">
    <property type="protein sequence ID" value="KRG74411.1"/>
    <property type="molecule type" value="Genomic_DNA"/>
</dbReference>
<dbReference type="Gene3D" id="2.40.128.130">
    <property type="entry name" value="Autotransporter beta-domain"/>
    <property type="match status" value="1"/>
</dbReference>
<dbReference type="Pfam" id="PF00657">
    <property type="entry name" value="Lipase_GDSL"/>
    <property type="match status" value="1"/>
</dbReference>
<comment type="caution">
    <text evidence="7">The sequence shown here is derived from an EMBL/GenBank/DDBJ whole genome shotgun (WGS) entry which is preliminary data.</text>
</comment>
<reference evidence="7 8" key="1">
    <citation type="submission" date="2015-05" db="EMBL/GenBank/DDBJ databases">
        <title>Genome sequencing and analysis of members of genus Stenotrophomonas.</title>
        <authorList>
            <person name="Patil P.P."/>
            <person name="Midha S."/>
            <person name="Patil P.B."/>
        </authorList>
    </citation>
    <scope>NUCLEOTIDE SEQUENCE [LARGE SCALE GENOMIC DNA]</scope>
    <source>
        <strain evidence="7 8">DSM 24757</strain>
    </source>
</reference>
<dbReference type="GO" id="GO:0016788">
    <property type="term" value="F:hydrolase activity, acting on ester bonds"/>
    <property type="evidence" value="ECO:0007669"/>
    <property type="project" value="InterPro"/>
</dbReference>
<dbReference type="Pfam" id="PF03797">
    <property type="entry name" value="Autotransporter"/>
    <property type="match status" value="1"/>
</dbReference>
<dbReference type="InterPro" id="IPR001087">
    <property type="entry name" value="GDSL"/>
</dbReference>
<proteinExistence type="inferred from homology"/>
<feature type="chain" id="PRO_5006394857" evidence="5">
    <location>
        <begin position="27"/>
        <end position="606"/>
    </location>
</feature>
<keyword evidence="8" id="KW-1185">Reference proteome</keyword>
<dbReference type="STRING" id="336566.ABB30_14000"/>
<evidence type="ECO:0000256" key="2">
    <source>
        <dbReference type="ARBA" id="ARBA00022729"/>
    </source>
</evidence>
<feature type="signal peptide" evidence="5">
    <location>
        <begin position="1"/>
        <end position="26"/>
    </location>
</feature>
<dbReference type="RefSeq" id="WP_057638926.1">
    <property type="nucleotide sequence ID" value="NZ_LDJM01000043.1"/>
</dbReference>
<feature type="active site" evidence="4">
    <location>
        <position position="283"/>
    </location>
</feature>
<dbReference type="PANTHER" id="PTHR45648">
    <property type="entry name" value="GDSL LIPASE/ACYLHYDROLASE FAMILY PROTEIN (AFU_ORTHOLOGUE AFUA_4G14700)"/>
    <property type="match status" value="1"/>
</dbReference>